<name>A0ABV4D2G7_9LACT</name>
<evidence type="ECO:0000256" key="5">
    <source>
        <dbReference type="SAM" id="MobiDB-lite"/>
    </source>
</evidence>
<keyword evidence="7" id="KW-0378">Hydrolase</keyword>
<feature type="compositionally biased region" description="Polar residues" evidence="5">
    <location>
        <begin position="192"/>
        <end position="204"/>
    </location>
</feature>
<evidence type="ECO:0000256" key="1">
    <source>
        <dbReference type="ARBA" id="ARBA00004613"/>
    </source>
</evidence>
<accession>A0ABV4D2G7</accession>
<dbReference type="GO" id="GO:0006508">
    <property type="term" value="P:proteolysis"/>
    <property type="evidence" value="ECO:0007669"/>
    <property type="project" value="UniProtKB-KW"/>
</dbReference>
<dbReference type="RefSeq" id="WP_202231527.1">
    <property type="nucleotide sequence ID" value="NZ_JBCLSH010000015.1"/>
</dbReference>
<dbReference type="Gene3D" id="1.10.10.1270">
    <property type="entry name" value="Sbi, C3 binding domain IV"/>
    <property type="match status" value="1"/>
</dbReference>
<feature type="coiled-coil region" evidence="4">
    <location>
        <begin position="39"/>
        <end position="66"/>
    </location>
</feature>
<dbReference type="InterPro" id="IPR041909">
    <property type="entry name" value="Sbi_C3_db_domIV"/>
</dbReference>
<organism evidence="7 8">
    <name type="scientific">Lactococcus ileimucosae</name>
    <dbReference type="NCBI Taxonomy" id="2941329"/>
    <lineage>
        <taxon>Bacteria</taxon>
        <taxon>Bacillati</taxon>
        <taxon>Bacillota</taxon>
        <taxon>Bacilli</taxon>
        <taxon>Lactobacillales</taxon>
        <taxon>Streptococcaceae</taxon>
        <taxon>Lactococcus</taxon>
    </lineage>
</organism>
<feature type="region of interest" description="Disordered" evidence="5">
    <location>
        <begin position="154"/>
        <end position="254"/>
    </location>
</feature>
<evidence type="ECO:0000313" key="7">
    <source>
        <dbReference type="EMBL" id="MEY8443731.1"/>
    </source>
</evidence>
<evidence type="ECO:0000256" key="6">
    <source>
        <dbReference type="SAM" id="SignalP"/>
    </source>
</evidence>
<reference evidence="7 8" key="1">
    <citation type="submission" date="2024-03" db="EMBL/GenBank/DDBJ databases">
        <title>Mouse gut bacterial collection (mGBC) of GemPharmatech.</title>
        <authorList>
            <person name="He Y."/>
            <person name="Dong L."/>
            <person name="Wu D."/>
            <person name="Gao X."/>
            <person name="Lin Z."/>
        </authorList>
    </citation>
    <scope>NUCLEOTIDE SEQUENCE [LARGE SCALE GENOMIC DNA]</scope>
    <source>
        <strain evidence="7 8">61-15</strain>
    </source>
</reference>
<evidence type="ECO:0000256" key="2">
    <source>
        <dbReference type="ARBA" id="ARBA00022525"/>
    </source>
</evidence>
<dbReference type="Proteomes" id="UP001565283">
    <property type="component" value="Unassembled WGS sequence"/>
</dbReference>
<gene>
    <name evidence="7" type="ORF">AALA52_05690</name>
</gene>
<evidence type="ECO:0000256" key="4">
    <source>
        <dbReference type="SAM" id="Coils"/>
    </source>
</evidence>
<comment type="caution">
    <text evidence="7">The sequence shown here is derived from an EMBL/GenBank/DDBJ whole genome shotgun (WGS) entry which is preliminary data.</text>
</comment>
<feature type="signal peptide" evidence="6">
    <location>
        <begin position="1"/>
        <end position="27"/>
    </location>
</feature>
<keyword evidence="3 6" id="KW-0732">Signal</keyword>
<proteinExistence type="predicted"/>
<feature type="compositionally biased region" description="Basic and acidic residues" evidence="5">
    <location>
        <begin position="154"/>
        <end position="164"/>
    </location>
</feature>
<keyword evidence="4" id="KW-0175">Coiled coil</keyword>
<keyword evidence="2" id="KW-0964">Secreted</keyword>
<protein>
    <submittedName>
        <fullName evidence="7">Serine protease</fullName>
    </submittedName>
</protein>
<feature type="compositionally biased region" description="Low complexity" evidence="5">
    <location>
        <begin position="205"/>
        <end position="215"/>
    </location>
</feature>
<dbReference type="EMBL" id="JBCLSH010000015">
    <property type="protein sequence ID" value="MEY8443731.1"/>
    <property type="molecule type" value="Genomic_DNA"/>
</dbReference>
<evidence type="ECO:0000256" key="3">
    <source>
        <dbReference type="ARBA" id="ARBA00022729"/>
    </source>
</evidence>
<keyword evidence="7" id="KW-0645">Protease</keyword>
<feature type="chain" id="PRO_5047379931" evidence="6">
    <location>
        <begin position="28"/>
        <end position="302"/>
    </location>
</feature>
<comment type="subcellular location">
    <subcellularLocation>
        <location evidence="1">Secreted</location>
    </subcellularLocation>
</comment>
<feature type="compositionally biased region" description="Low complexity" evidence="5">
    <location>
        <begin position="231"/>
        <end position="247"/>
    </location>
</feature>
<sequence length="302" mass="31815">MKFTKKHWIIAAIACLILAGGSAGLVAHHQAQVKAEKTAQEAKRTYDKLVASAKEATEKAESFKAETDVKTAQAAIEKLDKKDQKALNTRVEKVRKNWAFFHQADKAVSAAEKAKTDQAIKTAQDVVNTLKDAMTKSKKAELQKRLDKVKAEIKSKKAKEEAKAKTQAAQEQADSSAQPANNTQTAQAETPSSGTSPENGQYSQAPATPSYTAPATGGGAVAPAQPSANTGNSEPNNGASSNASGGNLTPPAAQSFTGWVRRNGAVIWSQGGFSSLAEAGRAAAQWANAHMDFDGEWSSGAY</sequence>
<feature type="compositionally biased region" description="Low complexity" evidence="5">
    <location>
        <begin position="165"/>
        <end position="191"/>
    </location>
</feature>
<dbReference type="GO" id="GO:0008233">
    <property type="term" value="F:peptidase activity"/>
    <property type="evidence" value="ECO:0007669"/>
    <property type="project" value="UniProtKB-KW"/>
</dbReference>
<keyword evidence="8" id="KW-1185">Reference proteome</keyword>
<evidence type="ECO:0000313" key="8">
    <source>
        <dbReference type="Proteomes" id="UP001565283"/>
    </source>
</evidence>